<dbReference type="Proteomes" id="UP000255286">
    <property type="component" value="Unassembled WGS sequence"/>
</dbReference>
<evidence type="ECO:0000256" key="1">
    <source>
        <dbReference type="SAM" id="Phobius"/>
    </source>
</evidence>
<organism evidence="2 3">
    <name type="scientific">Citrobacter youngae</name>
    <dbReference type="NCBI Taxonomy" id="133448"/>
    <lineage>
        <taxon>Bacteria</taxon>
        <taxon>Pseudomonadati</taxon>
        <taxon>Pseudomonadota</taxon>
        <taxon>Gammaproteobacteria</taxon>
        <taxon>Enterobacterales</taxon>
        <taxon>Enterobacteriaceae</taxon>
        <taxon>Citrobacter</taxon>
        <taxon>Citrobacter freundii complex</taxon>
    </lineage>
</organism>
<keyword evidence="1" id="KW-0472">Membrane</keyword>
<reference evidence="2 3" key="1">
    <citation type="submission" date="2018-06" db="EMBL/GenBank/DDBJ databases">
        <authorList>
            <consortium name="Pathogen Informatics"/>
            <person name="Doyle S."/>
        </authorList>
    </citation>
    <scope>NUCLEOTIDE SEQUENCE [LARGE SCALE GENOMIC DNA]</scope>
    <source>
        <strain evidence="2 3">NCTC8782</strain>
    </source>
</reference>
<gene>
    <name evidence="2" type="ORF">NCTC8782_04305</name>
</gene>
<evidence type="ECO:0000313" key="3">
    <source>
        <dbReference type="Proteomes" id="UP000255286"/>
    </source>
</evidence>
<keyword evidence="1" id="KW-1133">Transmembrane helix</keyword>
<proteinExistence type="predicted"/>
<sequence length="85" mass="8960">MSLSLDMVNGGGRNSATSTQAVLTQMIVTFEDAGTFDVPLTAIATLMATLTLLMLLPAFIAVLLTVTRAIRSRSRTTSLTTGARN</sequence>
<keyword evidence="1" id="KW-0812">Transmembrane</keyword>
<comment type="caution">
    <text evidence="2">The sequence shown here is derived from an EMBL/GenBank/DDBJ whole genome shotgun (WGS) entry which is preliminary data.</text>
</comment>
<protein>
    <submittedName>
        <fullName evidence="2">Uncharacterized protein</fullName>
    </submittedName>
</protein>
<dbReference type="AlphaFoldDB" id="A0A9Q7ZTW2"/>
<name>A0A9Q7ZTW2_9ENTR</name>
<evidence type="ECO:0000313" key="2">
    <source>
        <dbReference type="EMBL" id="SUX81673.1"/>
    </source>
</evidence>
<dbReference type="EMBL" id="UIGT01000001">
    <property type="protein sequence ID" value="SUX81673.1"/>
    <property type="molecule type" value="Genomic_DNA"/>
</dbReference>
<feature type="transmembrane region" description="Helical" evidence="1">
    <location>
        <begin position="40"/>
        <end position="66"/>
    </location>
</feature>
<accession>A0A9Q7ZTW2</accession>